<name>A0ABW4X5Y7_9BACT</name>
<sequence>MIKFMRSLFGFGGISENRSVAGSPASVDIQDVQYIKDSNVRLAVLHDLYNRYKNTPHQYKLKYVYEKTKEIHTYLVSKKKVHELEMFHLQNTDNFVNTFTVILDVHQRHATSIFSPLKTETKEKSASGGNNILKDIASEALKRNRGKSAVPEQAKQVNGSNLTAEASVAGMVVPDISIDTFSKVFYVKKYTTDGLISGEISFTSTDQEKESFLLSISAHLGIDRNIISYVGNTLMTLHNNNGSDQTEFVPVIHWKGFTYALHTKDYRLFPVRIQRRRL</sequence>
<keyword evidence="2" id="KW-1185">Reference proteome</keyword>
<dbReference type="Proteomes" id="UP001597369">
    <property type="component" value="Unassembled WGS sequence"/>
</dbReference>
<protein>
    <submittedName>
        <fullName evidence="1">Uncharacterized protein</fullName>
    </submittedName>
</protein>
<accession>A0ABW4X5Y7</accession>
<dbReference type="RefSeq" id="WP_229962496.1">
    <property type="nucleotide sequence ID" value="NZ_JAJJWI010000024.1"/>
</dbReference>
<dbReference type="EMBL" id="JBHUHV010000064">
    <property type="protein sequence ID" value="MFD2069507.1"/>
    <property type="molecule type" value="Genomic_DNA"/>
</dbReference>
<organism evidence="1 2">
    <name type="scientific">Pontibacter silvestris</name>
    <dbReference type="NCBI Taxonomy" id="2305183"/>
    <lineage>
        <taxon>Bacteria</taxon>
        <taxon>Pseudomonadati</taxon>
        <taxon>Bacteroidota</taxon>
        <taxon>Cytophagia</taxon>
        <taxon>Cytophagales</taxon>
        <taxon>Hymenobacteraceae</taxon>
        <taxon>Pontibacter</taxon>
    </lineage>
</organism>
<gene>
    <name evidence="1" type="ORF">ACFSKU_21685</name>
</gene>
<evidence type="ECO:0000313" key="1">
    <source>
        <dbReference type="EMBL" id="MFD2069507.1"/>
    </source>
</evidence>
<reference evidence="2" key="1">
    <citation type="journal article" date="2019" name="Int. J. Syst. Evol. Microbiol.">
        <title>The Global Catalogue of Microorganisms (GCM) 10K type strain sequencing project: providing services to taxonomists for standard genome sequencing and annotation.</title>
        <authorList>
            <consortium name="The Broad Institute Genomics Platform"/>
            <consortium name="The Broad Institute Genome Sequencing Center for Infectious Disease"/>
            <person name="Wu L."/>
            <person name="Ma J."/>
        </authorList>
    </citation>
    <scope>NUCLEOTIDE SEQUENCE [LARGE SCALE GENOMIC DNA]</scope>
    <source>
        <strain evidence="2">JCM 16545</strain>
    </source>
</reference>
<evidence type="ECO:0000313" key="2">
    <source>
        <dbReference type="Proteomes" id="UP001597369"/>
    </source>
</evidence>
<proteinExistence type="predicted"/>
<comment type="caution">
    <text evidence="1">The sequence shown here is derived from an EMBL/GenBank/DDBJ whole genome shotgun (WGS) entry which is preliminary data.</text>
</comment>